<sequence>MTYARRWHLAGILPIHRRDRVTPRIDGVPLTDLIDRFELDAGMHPAGGAYGGLIPAHARTLRMDDHFHGRSTMATGSKTPVLVCDCGEWGCWPLLAEITVTDDLVIWDCSEQPRRARDYSAFGPFRFDRNQYDDALRDLTRPISSDIA</sequence>
<dbReference type="Proteomes" id="UP000266677">
    <property type="component" value="Unassembled WGS sequence"/>
</dbReference>
<protein>
    <submittedName>
        <fullName evidence="1">Uncharacterized protein</fullName>
    </submittedName>
</protein>
<dbReference type="AlphaFoldDB" id="A0A3A4KHE9"/>
<comment type="caution">
    <text evidence="1">The sequence shown here is derived from an EMBL/GenBank/DDBJ whole genome shotgun (WGS) entry which is preliminary data.</text>
</comment>
<accession>A0A3A4KHE9</accession>
<proteinExistence type="predicted"/>
<dbReference type="OrthoDB" id="342114at2"/>
<gene>
    <name evidence="1" type="ORF">D5S18_18770</name>
</gene>
<reference evidence="1 2" key="1">
    <citation type="submission" date="2018-09" db="EMBL/GenBank/DDBJ databases">
        <title>YIM PH21274 draft genome.</title>
        <authorList>
            <person name="Miao C."/>
        </authorList>
    </citation>
    <scope>NUCLEOTIDE SEQUENCE [LARGE SCALE GENOMIC DNA]</scope>
    <source>
        <strain evidence="1 2">YIM PH 21724</strain>
    </source>
</reference>
<evidence type="ECO:0000313" key="2">
    <source>
        <dbReference type="Proteomes" id="UP000266677"/>
    </source>
</evidence>
<dbReference type="EMBL" id="QZFU01000021">
    <property type="protein sequence ID" value="RJO74014.1"/>
    <property type="molecule type" value="Genomic_DNA"/>
</dbReference>
<evidence type="ECO:0000313" key="1">
    <source>
        <dbReference type="EMBL" id="RJO74014.1"/>
    </source>
</evidence>
<organism evidence="1 2">
    <name type="scientific">Nocardia panacis</name>
    <dbReference type="NCBI Taxonomy" id="2340916"/>
    <lineage>
        <taxon>Bacteria</taxon>
        <taxon>Bacillati</taxon>
        <taxon>Actinomycetota</taxon>
        <taxon>Actinomycetes</taxon>
        <taxon>Mycobacteriales</taxon>
        <taxon>Nocardiaceae</taxon>
        <taxon>Nocardia</taxon>
    </lineage>
</organism>
<name>A0A3A4KHE9_9NOCA</name>
<keyword evidence="2" id="KW-1185">Reference proteome</keyword>